<evidence type="ECO:0000256" key="1">
    <source>
        <dbReference type="ARBA" id="ARBA00022741"/>
    </source>
</evidence>
<dbReference type="GO" id="GO:0005524">
    <property type="term" value="F:ATP binding"/>
    <property type="evidence" value="ECO:0007669"/>
    <property type="project" value="UniProtKB-KW"/>
</dbReference>
<dbReference type="PROSITE" id="PS51192">
    <property type="entry name" value="HELICASE_ATP_BIND_1"/>
    <property type="match status" value="1"/>
</dbReference>
<keyword evidence="8" id="KW-1185">Reference proteome</keyword>
<keyword evidence="1" id="KW-0547">Nucleotide-binding</keyword>
<evidence type="ECO:0000256" key="4">
    <source>
        <dbReference type="ARBA" id="ARBA00022840"/>
    </source>
</evidence>
<dbReference type="InterPro" id="IPR050474">
    <property type="entry name" value="Hel308_SKI2-like"/>
</dbReference>
<dbReference type="Gene3D" id="3.40.50.300">
    <property type="entry name" value="P-loop containing nucleotide triphosphate hydrolases"/>
    <property type="match status" value="2"/>
</dbReference>
<dbReference type="EMBL" id="MLAK01000666">
    <property type="protein sequence ID" value="OHT08469.1"/>
    <property type="molecule type" value="Genomic_DNA"/>
</dbReference>
<dbReference type="GO" id="GO:0004386">
    <property type="term" value="F:helicase activity"/>
    <property type="evidence" value="ECO:0007669"/>
    <property type="project" value="UniProtKB-KW"/>
</dbReference>
<dbReference type="SUPFAM" id="SSF52540">
    <property type="entry name" value="P-loop containing nucleoside triphosphate hydrolases"/>
    <property type="match status" value="1"/>
</dbReference>
<name>A0A1J4KGL9_9EUKA</name>
<dbReference type="InterPro" id="IPR014001">
    <property type="entry name" value="Helicase_ATP-bd"/>
</dbReference>
<sequence>MTEEIISESINEEAMDFVLKITYEAGLSFISHTYFLDFILNHEKNILSSPPGSGKTSATLQYLFYHLYLSNLRKKTSITKKKIIWAIPLKALAESIKEEAMKFMTTPTFLKWYIDYNLKEGTKKYEEFIYKFEKNDLEGLQKYVEEKIGIVIGTGASHRISLFWFVILTYEHLGIFMTHPTNPFPDAVGISNSFEEQKRDHYLESMTPEKSFFSVIIDEIHYISDRKRGLVIDQIISSCNFLKIKWIGISGTLPDSLLKLLPPAYIVNYNRRNTLQMWEFNSRNPKIGKSIASAVSITTPSISSIIYAENKINPSSDDTPRVLVFLNSVHGCENIFHEVVQNAVESDLISFHDIETYIPSFSLRENELYGTVTFRGGEKANTIAVGYAYGILISHAQLIIPTKASGNSSSSISCSSYEKYKERICSSSGDWSCIISTTTLAVGVNLAPVSHVVVLEEPNSLSWTQKELIQMIGRTGRTKDGHSIVVHDYVEFKKTINSFTGYRASIRAFAKYILPLFASFSDIPIEQATQKFSTFWTPRSFYDDRMPDDLKDKLIYQGTYLDFIRIYVNKLQQIHIIKHKDTLLSIYSQANKFDMDPENVLTASLIGSHIVDFAEDEIEEYSTRFQSNEAYSQFQELLILYSSLLISGTRLSKEFREIYFNFKNLTLETFVIDFPIDKQIQREALQLAAKITQQASDNLIGIQEMRRVEFIARLLYHFSETGTIGVSKEFLNDCSKSEKEKKTVIQKNAILFFNKCGMNFARFLFLVGGIVSIEANLQKTSELREVKIGSCISNAWWLVWKYIDDAISSDTRKWESVERRSIKNGSTRIPWKTIFLSLFTESENDNEAQILNRKNEIRDEHS</sequence>
<keyword evidence="4" id="KW-0067">ATP-binding</keyword>
<dbReference type="VEuPathDB" id="TrichDB:TRFO_22971"/>
<keyword evidence="2" id="KW-0378">Hydrolase</keyword>
<organism evidence="7 8">
    <name type="scientific">Tritrichomonas foetus</name>
    <dbReference type="NCBI Taxonomy" id="1144522"/>
    <lineage>
        <taxon>Eukaryota</taxon>
        <taxon>Metamonada</taxon>
        <taxon>Parabasalia</taxon>
        <taxon>Tritrichomonadida</taxon>
        <taxon>Tritrichomonadidae</taxon>
        <taxon>Tritrichomonas</taxon>
    </lineage>
</organism>
<dbReference type="InterPro" id="IPR027417">
    <property type="entry name" value="P-loop_NTPase"/>
</dbReference>
<dbReference type="GeneID" id="94837587"/>
<accession>A0A1J4KGL9</accession>
<dbReference type="PANTHER" id="PTHR47961">
    <property type="entry name" value="DNA POLYMERASE THETA, PUTATIVE (AFU_ORTHOLOGUE AFUA_1G05260)-RELATED"/>
    <property type="match status" value="1"/>
</dbReference>
<dbReference type="AlphaFoldDB" id="A0A1J4KGL9"/>
<dbReference type="Proteomes" id="UP000179807">
    <property type="component" value="Unassembled WGS sequence"/>
</dbReference>
<evidence type="ECO:0000313" key="8">
    <source>
        <dbReference type="Proteomes" id="UP000179807"/>
    </source>
</evidence>
<feature type="domain" description="Helicase C-terminal" evidence="6">
    <location>
        <begin position="338"/>
        <end position="517"/>
    </location>
</feature>
<dbReference type="InterPro" id="IPR001650">
    <property type="entry name" value="Helicase_C-like"/>
</dbReference>
<dbReference type="PANTHER" id="PTHR47961:SF6">
    <property type="entry name" value="DNA-DIRECTED DNA POLYMERASE"/>
    <property type="match status" value="1"/>
</dbReference>
<dbReference type="GO" id="GO:0016787">
    <property type="term" value="F:hydrolase activity"/>
    <property type="evidence" value="ECO:0007669"/>
    <property type="project" value="UniProtKB-KW"/>
</dbReference>
<gene>
    <name evidence="7" type="ORF">TRFO_22971</name>
</gene>
<reference evidence="7" key="1">
    <citation type="submission" date="2016-10" db="EMBL/GenBank/DDBJ databases">
        <authorList>
            <person name="Benchimol M."/>
            <person name="Almeida L.G."/>
            <person name="Vasconcelos A.T."/>
            <person name="Perreira-Neves A."/>
            <person name="Rosa I.A."/>
            <person name="Tasca T."/>
            <person name="Bogo M.R."/>
            <person name="de Souza W."/>
        </authorList>
    </citation>
    <scope>NUCLEOTIDE SEQUENCE [LARGE SCALE GENOMIC DNA]</scope>
    <source>
        <strain evidence="7">K</strain>
    </source>
</reference>
<protein>
    <submittedName>
        <fullName evidence="7">Uncharacterized protein</fullName>
    </submittedName>
</protein>
<evidence type="ECO:0000256" key="2">
    <source>
        <dbReference type="ARBA" id="ARBA00022801"/>
    </source>
</evidence>
<dbReference type="PROSITE" id="PS51194">
    <property type="entry name" value="HELICASE_CTER"/>
    <property type="match status" value="1"/>
</dbReference>
<feature type="domain" description="Helicase ATP-binding" evidence="5">
    <location>
        <begin position="36"/>
        <end position="261"/>
    </location>
</feature>
<comment type="caution">
    <text evidence="7">The sequence shown here is derived from an EMBL/GenBank/DDBJ whole genome shotgun (WGS) entry which is preliminary data.</text>
</comment>
<evidence type="ECO:0000259" key="5">
    <source>
        <dbReference type="PROSITE" id="PS51192"/>
    </source>
</evidence>
<dbReference type="RefSeq" id="XP_068361605.1">
    <property type="nucleotide sequence ID" value="XM_068502883.1"/>
</dbReference>
<keyword evidence="3" id="KW-0347">Helicase</keyword>
<dbReference type="Pfam" id="PF00271">
    <property type="entry name" value="Helicase_C"/>
    <property type="match status" value="1"/>
</dbReference>
<evidence type="ECO:0000259" key="6">
    <source>
        <dbReference type="PROSITE" id="PS51194"/>
    </source>
</evidence>
<evidence type="ECO:0000256" key="3">
    <source>
        <dbReference type="ARBA" id="ARBA00022806"/>
    </source>
</evidence>
<evidence type="ECO:0000313" key="7">
    <source>
        <dbReference type="EMBL" id="OHT08469.1"/>
    </source>
</evidence>
<dbReference type="SMART" id="SM00487">
    <property type="entry name" value="DEXDc"/>
    <property type="match status" value="1"/>
</dbReference>
<proteinExistence type="predicted"/>